<dbReference type="AlphaFoldDB" id="B6XKN1"/>
<proteinExistence type="predicted"/>
<organism evidence="1 2">
    <name type="scientific">Providencia alcalifaciens DSM 30120</name>
    <dbReference type="NCBI Taxonomy" id="520999"/>
    <lineage>
        <taxon>Bacteria</taxon>
        <taxon>Pseudomonadati</taxon>
        <taxon>Pseudomonadota</taxon>
        <taxon>Gammaproteobacteria</taxon>
        <taxon>Enterobacterales</taxon>
        <taxon>Morganellaceae</taxon>
        <taxon>Providencia</taxon>
    </lineage>
</organism>
<reference evidence="1 2" key="2">
    <citation type="submission" date="2008-10" db="EMBL/GenBank/DDBJ databases">
        <authorList>
            <person name="Fulton L."/>
            <person name="Clifton S."/>
            <person name="Fulton B."/>
            <person name="Xu J."/>
            <person name="Minx P."/>
            <person name="Pepin K.H."/>
            <person name="Johnson M."/>
            <person name="Bhonagiri V."/>
            <person name="Nash W.E."/>
            <person name="Mardis E.R."/>
            <person name="Wilson R.K."/>
        </authorList>
    </citation>
    <scope>NUCLEOTIDE SEQUENCE [LARGE SCALE GENOMIC DNA]</scope>
    <source>
        <strain evidence="1 2">DSM 30120</strain>
    </source>
</reference>
<dbReference type="EMBL" id="ABXW01000074">
    <property type="protein sequence ID" value="EEB44064.1"/>
    <property type="molecule type" value="Genomic_DNA"/>
</dbReference>
<comment type="caution">
    <text evidence="1">The sequence shown here is derived from an EMBL/GenBank/DDBJ whole genome shotgun (WGS) entry which is preliminary data.</text>
</comment>
<sequence length="45" mass="5413">MTEFLTFSRINNLFQWIDFVKFILIVSSVWAHKKCVKCDLYKSLV</sequence>
<accession>B6XKN1</accession>
<dbReference type="Proteomes" id="UP000003729">
    <property type="component" value="Unassembled WGS sequence"/>
</dbReference>
<evidence type="ECO:0000313" key="2">
    <source>
        <dbReference type="Proteomes" id="UP000003729"/>
    </source>
</evidence>
<gene>
    <name evidence="1" type="ORF">PROVALCAL_03941</name>
</gene>
<protein>
    <submittedName>
        <fullName evidence="1">Uncharacterized protein</fullName>
    </submittedName>
</protein>
<evidence type="ECO:0000313" key="1">
    <source>
        <dbReference type="EMBL" id="EEB44064.1"/>
    </source>
</evidence>
<name>B6XKN1_9GAMM</name>
<reference evidence="1 2" key="1">
    <citation type="submission" date="2008-10" db="EMBL/GenBank/DDBJ databases">
        <title>Draft genome sequence of Providencia alcalifaciens (DSM 30120).</title>
        <authorList>
            <person name="Sudarsanam P."/>
            <person name="Ley R."/>
            <person name="Guruge J."/>
            <person name="Turnbaugh P.J."/>
            <person name="Mahowald M."/>
            <person name="Liep D."/>
            <person name="Gordon J."/>
        </authorList>
    </citation>
    <scope>NUCLEOTIDE SEQUENCE [LARGE SCALE GENOMIC DNA]</scope>
    <source>
        <strain evidence="1 2">DSM 30120</strain>
    </source>
</reference>